<proteinExistence type="predicted"/>
<evidence type="ECO:0000313" key="1">
    <source>
        <dbReference type="EMBL" id="JAD61735.1"/>
    </source>
</evidence>
<name>A0A0A9BKJ4_ARUDO</name>
<accession>A0A0A9BKJ4</accession>
<organism evidence="1">
    <name type="scientific">Arundo donax</name>
    <name type="common">Giant reed</name>
    <name type="synonym">Donax arundinaceus</name>
    <dbReference type="NCBI Taxonomy" id="35708"/>
    <lineage>
        <taxon>Eukaryota</taxon>
        <taxon>Viridiplantae</taxon>
        <taxon>Streptophyta</taxon>
        <taxon>Embryophyta</taxon>
        <taxon>Tracheophyta</taxon>
        <taxon>Spermatophyta</taxon>
        <taxon>Magnoliopsida</taxon>
        <taxon>Liliopsida</taxon>
        <taxon>Poales</taxon>
        <taxon>Poaceae</taxon>
        <taxon>PACMAD clade</taxon>
        <taxon>Arundinoideae</taxon>
        <taxon>Arundineae</taxon>
        <taxon>Arundo</taxon>
    </lineage>
</organism>
<protein>
    <submittedName>
        <fullName evidence="1">Uncharacterized protein</fullName>
    </submittedName>
</protein>
<dbReference type="EMBL" id="GBRH01236160">
    <property type="protein sequence ID" value="JAD61735.1"/>
    <property type="molecule type" value="Transcribed_RNA"/>
</dbReference>
<dbReference type="AlphaFoldDB" id="A0A0A9BKJ4"/>
<reference evidence="1" key="1">
    <citation type="submission" date="2014-09" db="EMBL/GenBank/DDBJ databases">
        <authorList>
            <person name="Magalhaes I.L.F."/>
            <person name="Oliveira U."/>
            <person name="Santos F.R."/>
            <person name="Vidigal T.H.D.A."/>
            <person name="Brescovit A.D."/>
            <person name="Santos A.J."/>
        </authorList>
    </citation>
    <scope>NUCLEOTIDE SEQUENCE</scope>
    <source>
        <tissue evidence="1">Shoot tissue taken approximately 20 cm above the soil surface</tissue>
    </source>
</reference>
<reference evidence="1" key="2">
    <citation type="journal article" date="2015" name="Data Brief">
        <title>Shoot transcriptome of the giant reed, Arundo donax.</title>
        <authorList>
            <person name="Barrero R.A."/>
            <person name="Guerrero F.D."/>
            <person name="Moolhuijzen P."/>
            <person name="Goolsby J.A."/>
            <person name="Tidwell J."/>
            <person name="Bellgard S.E."/>
            <person name="Bellgard M.I."/>
        </authorList>
    </citation>
    <scope>NUCLEOTIDE SEQUENCE</scope>
    <source>
        <tissue evidence="1">Shoot tissue taken approximately 20 cm above the soil surface</tissue>
    </source>
</reference>
<sequence length="25" mass="2831">MRSKIIIRYSEVTYSACHTATADDV</sequence>